<feature type="compositionally biased region" description="Basic and acidic residues" evidence="4">
    <location>
        <begin position="208"/>
        <end position="258"/>
    </location>
</feature>
<evidence type="ECO:0000259" key="5">
    <source>
        <dbReference type="PROSITE" id="PS50600"/>
    </source>
</evidence>
<comment type="similarity">
    <text evidence="1">Belongs to the peptidase C48 family.</text>
</comment>
<feature type="region of interest" description="Disordered" evidence="4">
    <location>
        <begin position="127"/>
        <end position="149"/>
    </location>
</feature>
<dbReference type="PROSITE" id="PS50600">
    <property type="entry name" value="ULP_PROTEASE"/>
    <property type="match status" value="1"/>
</dbReference>
<feature type="region of interest" description="Disordered" evidence="4">
    <location>
        <begin position="208"/>
        <end position="285"/>
    </location>
</feature>
<evidence type="ECO:0000256" key="4">
    <source>
        <dbReference type="SAM" id="MobiDB-lite"/>
    </source>
</evidence>
<protein>
    <recommendedName>
        <fullName evidence="5">Ubiquitin-like protease family profile domain-containing protein</fullName>
    </recommendedName>
</protein>
<dbReference type="Gene3D" id="3.40.395.10">
    <property type="entry name" value="Adenoviral Proteinase, Chain A"/>
    <property type="match status" value="1"/>
</dbReference>
<dbReference type="InterPro" id="IPR038765">
    <property type="entry name" value="Papain-like_cys_pep_sf"/>
</dbReference>
<evidence type="ECO:0000256" key="2">
    <source>
        <dbReference type="ARBA" id="ARBA00022670"/>
    </source>
</evidence>
<organism evidence="6 7">
    <name type="scientific">Brassica napus</name>
    <name type="common">Rape</name>
    <dbReference type="NCBI Taxonomy" id="3708"/>
    <lineage>
        <taxon>Eukaryota</taxon>
        <taxon>Viridiplantae</taxon>
        <taxon>Streptophyta</taxon>
        <taxon>Embryophyta</taxon>
        <taxon>Tracheophyta</taxon>
        <taxon>Spermatophyta</taxon>
        <taxon>Magnoliopsida</taxon>
        <taxon>eudicotyledons</taxon>
        <taxon>Gunneridae</taxon>
        <taxon>Pentapetalae</taxon>
        <taxon>rosids</taxon>
        <taxon>malvids</taxon>
        <taxon>Brassicales</taxon>
        <taxon>Brassicaceae</taxon>
        <taxon>Brassiceae</taxon>
        <taxon>Brassica</taxon>
    </lineage>
</organism>
<dbReference type="Pfam" id="PF02902">
    <property type="entry name" value="Peptidase_C48"/>
    <property type="match status" value="1"/>
</dbReference>
<evidence type="ECO:0000256" key="1">
    <source>
        <dbReference type="ARBA" id="ARBA00005234"/>
    </source>
</evidence>
<sequence>MLCLLVVDFIGSESATSSERCLSSKSLLPVSLTASTLASEQTVFHLSRERTTRTKNFTMKDYSEMFPRWDGELEDEKVDNIVKAVFSSGWAWEQSHLSLVGTKLWTNVKVEIHPMKTEAGQMMRSLKTVPPSRTQSDAESCKKARESPGLDVETMKGEIVRWLTGLTSNMVEGLSRCENTLKTQSRMIEGLTTQMGAVTKMVREGWKEDHTKADSSTDVPEANKSDGDKAKKDSAEESKGDESDESKGEGSRAEESKAAETAPKGMTTRAKARDTQATVSESENENGGISVVVVDKEQSRFDYGSVKKLKQVGKVRAARIVARAKRQRRLAATQQSPFDGNSTAKVIIPNQPKQGQGYNPFANFDRQKLSALLDWVKLDPKWRQKVKGSSSHWFYILLTPTKWLIDTHPEWFRSDRFCMLDALFTQMWTAKYSEFLASPANPDGSGKLLPPGALDYYTGEEPAYSISNKTWALEIDDIYAPLLVKNDHWVASWISIPRRRIAIWDSDLAYATDAEIAKAELYTVDFTHEHESGVPQNKQSGDCGVYCLKYIESHALGMPFPPHELCDKKIKTIRSQMASEIFDETRISGTEKRDYKYLGLYD</sequence>
<gene>
    <name evidence="6" type="ORF">HID58_067316</name>
</gene>
<comment type="caution">
    <text evidence="6">The sequence shown here is derived from an EMBL/GenBank/DDBJ whole genome shotgun (WGS) entry which is preliminary data.</text>
</comment>
<keyword evidence="3" id="KW-0378">Hydrolase</keyword>
<dbReference type="Proteomes" id="UP000824890">
    <property type="component" value="Unassembled WGS sequence"/>
</dbReference>
<dbReference type="InterPro" id="IPR003653">
    <property type="entry name" value="Peptidase_C48_C"/>
</dbReference>
<proteinExistence type="inferred from homology"/>
<evidence type="ECO:0000313" key="6">
    <source>
        <dbReference type="EMBL" id="KAH0879922.1"/>
    </source>
</evidence>
<dbReference type="EMBL" id="JAGKQM010000015">
    <property type="protein sequence ID" value="KAH0879922.1"/>
    <property type="molecule type" value="Genomic_DNA"/>
</dbReference>
<reference evidence="6 7" key="1">
    <citation type="submission" date="2021-05" db="EMBL/GenBank/DDBJ databases">
        <title>Genome Assembly of Synthetic Allotetraploid Brassica napus Reveals Homoeologous Exchanges between Subgenomes.</title>
        <authorList>
            <person name="Davis J.T."/>
        </authorList>
    </citation>
    <scope>NUCLEOTIDE SEQUENCE [LARGE SCALE GENOMIC DNA]</scope>
    <source>
        <strain evidence="7">cv. Da-Ae</strain>
        <tissue evidence="6">Seedling</tissue>
    </source>
</reference>
<name>A0ABQ7ZIK9_BRANA</name>
<keyword evidence="2" id="KW-0645">Protease</keyword>
<keyword evidence="7" id="KW-1185">Reference proteome</keyword>
<accession>A0ABQ7ZIK9</accession>
<feature type="compositionally biased region" description="Polar residues" evidence="4">
    <location>
        <begin position="275"/>
        <end position="285"/>
    </location>
</feature>
<feature type="compositionally biased region" description="Basic and acidic residues" evidence="4">
    <location>
        <begin position="139"/>
        <end position="149"/>
    </location>
</feature>
<evidence type="ECO:0000256" key="3">
    <source>
        <dbReference type="ARBA" id="ARBA00022801"/>
    </source>
</evidence>
<feature type="domain" description="Ubiquitin-like protease family profile" evidence="5">
    <location>
        <begin position="396"/>
        <end position="554"/>
    </location>
</feature>
<evidence type="ECO:0000313" key="7">
    <source>
        <dbReference type="Proteomes" id="UP000824890"/>
    </source>
</evidence>
<dbReference type="SUPFAM" id="SSF54001">
    <property type="entry name" value="Cysteine proteinases"/>
    <property type="match status" value="1"/>
</dbReference>